<proteinExistence type="inferred from homology"/>
<comment type="caution">
    <text evidence="3">The sequence shown here is derived from an EMBL/GenBank/DDBJ whole genome shotgun (WGS) entry which is preliminary data.</text>
</comment>
<sequence>MIEKMTINDLPEVLAIECSVFSSPYTLENYTYEIEDSPVANLYVYKDNGKVVGYIDYWITFDSAQLCKIAIDPAYQRRGIGEKLMEFMFEHLDEEVEHVFLEVRDSNAKAISFYEKLDFIEIDIRKNYYKDPTEDARIMGVMLVGE</sequence>
<dbReference type="InterPro" id="IPR016181">
    <property type="entry name" value="Acyl_CoA_acyltransferase"/>
</dbReference>
<dbReference type="Proteomes" id="UP000294743">
    <property type="component" value="Unassembled WGS sequence"/>
</dbReference>
<dbReference type="NCBIfam" id="TIGR01575">
    <property type="entry name" value="rimI"/>
    <property type="match status" value="1"/>
</dbReference>
<evidence type="ECO:0000313" key="4">
    <source>
        <dbReference type="Proteomes" id="UP000294743"/>
    </source>
</evidence>
<dbReference type="GO" id="GO:0008999">
    <property type="term" value="F:protein-N-terminal-alanine acetyltransferase activity"/>
    <property type="evidence" value="ECO:0007669"/>
    <property type="project" value="UniProtKB-EC"/>
</dbReference>
<dbReference type="RefSeq" id="WP_134168347.1">
    <property type="nucleotide sequence ID" value="NZ_SODD01000006.1"/>
</dbReference>
<dbReference type="AlphaFoldDB" id="A0A4R8A3E4"/>
<dbReference type="OrthoDB" id="9794566at2"/>
<feature type="domain" description="N-acetyltransferase" evidence="2">
    <location>
        <begin position="1"/>
        <end position="144"/>
    </location>
</feature>
<gene>
    <name evidence="3" type="ORF">EDD63_10640</name>
</gene>
<dbReference type="InterPro" id="IPR050276">
    <property type="entry name" value="MshD_Acetyltransferase"/>
</dbReference>
<organism evidence="3 4">
    <name type="scientific">Breznakia blatticola</name>
    <dbReference type="NCBI Taxonomy" id="1754012"/>
    <lineage>
        <taxon>Bacteria</taxon>
        <taxon>Bacillati</taxon>
        <taxon>Bacillota</taxon>
        <taxon>Erysipelotrichia</taxon>
        <taxon>Erysipelotrichales</taxon>
        <taxon>Erysipelotrichaceae</taxon>
        <taxon>Breznakia</taxon>
    </lineage>
</organism>
<keyword evidence="4" id="KW-1185">Reference proteome</keyword>
<evidence type="ECO:0000256" key="1">
    <source>
        <dbReference type="RuleBase" id="RU363094"/>
    </source>
</evidence>
<dbReference type="CDD" id="cd04301">
    <property type="entry name" value="NAT_SF"/>
    <property type="match status" value="1"/>
</dbReference>
<dbReference type="GO" id="GO:0005737">
    <property type="term" value="C:cytoplasm"/>
    <property type="evidence" value="ECO:0007669"/>
    <property type="project" value="UniProtKB-SubCell"/>
</dbReference>
<dbReference type="Gene3D" id="3.40.630.30">
    <property type="match status" value="1"/>
</dbReference>
<dbReference type="PROSITE" id="PS51186">
    <property type="entry name" value="GNAT"/>
    <property type="match status" value="1"/>
</dbReference>
<reference evidence="3 4" key="1">
    <citation type="submission" date="2019-03" db="EMBL/GenBank/DDBJ databases">
        <title>Genomic Encyclopedia of Type Strains, Phase IV (KMG-IV): sequencing the most valuable type-strain genomes for metagenomic binning, comparative biology and taxonomic classification.</title>
        <authorList>
            <person name="Goeker M."/>
        </authorList>
    </citation>
    <scope>NUCLEOTIDE SEQUENCE [LARGE SCALE GENOMIC DNA]</scope>
    <source>
        <strain evidence="3 4">DSM 28867</strain>
    </source>
</reference>
<dbReference type="Pfam" id="PF00583">
    <property type="entry name" value="Acetyltransf_1"/>
    <property type="match status" value="1"/>
</dbReference>
<evidence type="ECO:0000259" key="2">
    <source>
        <dbReference type="PROSITE" id="PS51186"/>
    </source>
</evidence>
<protein>
    <recommendedName>
        <fullName evidence="1">[Ribosomal protein bS18]-alanine N-acetyltransferase</fullName>
        <ecNumber evidence="1">2.3.1.266</ecNumber>
    </recommendedName>
</protein>
<dbReference type="EC" id="2.3.1.266" evidence="1"/>
<comment type="similarity">
    <text evidence="1">Belongs to the acetyltransferase family. RimI subfamily.</text>
</comment>
<keyword evidence="3" id="KW-0808">Transferase</keyword>
<comment type="catalytic activity">
    <reaction evidence="1">
        <text>N-terminal L-alanyl-[ribosomal protein bS18] + acetyl-CoA = N-terminal N(alpha)-acetyl-L-alanyl-[ribosomal protein bS18] + CoA + H(+)</text>
        <dbReference type="Rhea" id="RHEA:43756"/>
        <dbReference type="Rhea" id="RHEA-COMP:10676"/>
        <dbReference type="Rhea" id="RHEA-COMP:10677"/>
        <dbReference type="ChEBI" id="CHEBI:15378"/>
        <dbReference type="ChEBI" id="CHEBI:57287"/>
        <dbReference type="ChEBI" id="CHEBI:57288"/>
        <dbReference type="ChEBI" id="CHEBI:64718"/>
        <dbReference type="ChEBI" id="CHEBI:83683"/>
        <dbReference type="EC" id="2.3.1.266"/>
    </reaction>
</comment>
<dbReference type="InterPro" id="IPR000182">
    <property type="entry name" value="GNAT_dom"/>
</dbReference>
<name>A0A4R8A3E4_9FIRM</name>
<accession>A0A4R8A3E4</accession>
<comment type="subcellular location">
    <subcellularLocation>
        <location evidence="1">Cytoplasm</location>
    </subcellularLocation>
</comment>
<comment type="function">
    <text evidence="1">Acetylates the N-terminal alanine of ribosomal protein bS18.</text>
</comment>
<dbReference type="EMBL" id="SODD01000006">
    <property type="protein sequence ID" value="TDW25099.1"/>
    <property type="molecule type" value="Genomic_DNA"/>
</dbReference>
<keyword evidence="1" id="KW-0963">Cytoplasm</keyword>
<dbReference type="PANTHER" id="PTHR43617">
    <property type="entry name" value="L-AMINO ACID N-ACETYLTRANSFERASE"/>
    <property type="match status" value="1"/>
</dbReference>
<evidence type="ECO:0000313" key="3">
    <source>
        <dbReference type="EMBL" id="TDW25099.1"/>
    </source>
</evidence>
<dbReference type="InterPro" id="IPR006464">
    <property type="entry name" value="AcTrfase_RimI/Ard1"/>
</dbReference>
<dbReference type="SUPFAM" id="SSF55729">
    <property type="entry name" value="Acyl-CoA N-acyltransferases (Nat)"/>
    <property type="match status" value="1"/>
</dbReference>